<evidence type="ECO:0000313" key="1">
    <source>
        <dbReference type="EMBL" id="KAG6976331.1"/>
    </source>
</evidence>
<dbReference type="EMBL" id="JAENGY010000034">
    <property type="protein sequence ID" value="KAG6976331.1"/>
    <property type="molecule type" value="Genomic_DNA"/>
</dbReference>
<proteinExistence type="predicted"/>
<accession>A0A8J5J625</accession>
<keyword evidence="2" id="KW-1185">Reference proteome</keyword>
<feature type="non-terminal residue" evidence="1">
    <location>
        <position position="130"/>
    </location>
</feature>
<comment type="caution">
    <text evidence="1">The sequence shown here is derived from an EMBL/GenBank/DDBJ whole genome shotgun (WGS) entry which is preliminary data.</text>
</comment>
<evidence type="ECO:0000313" key="2">
    <source>
        <dbReference type="Proteomes" id="UP000709295"/>
    </source>
</evidence>
<sequence length="130" mass="14477">ESFRLRLKGPPNLRPTLQKYYDATGISVIQGSVILQICISCQTSLLGKKRANPSKFAIANGLYMGPIPNEQIHRKCNAQSITTDALYICCVLCVDGDMLYFDHTPISSELIQLHQRRYCLATLFLTGLLG</sequence>
<name>A0A8J5J625_9STRA</name>
<organism evidence="1 2">
    <name type="scientific">Phytophthora aleatoria</name>
    <dbReference type="NCBI Taxonomy" id="2496075"/>
    <lineage>
        <taxon>Eukaryota</taxon>
        <taxon>Sar</taxon>
        <taxon>Stramenopiles</taxon>
        <taxon>Oomycota</taxon>
        <taxon>Peronosporomycetes</taxon>
        <taxon>Peronosporales</taxon>
        <taxon>Peronosporaceae</taxon>
        <taxon>Phytophthora</taxon>
    </lineage>
</organism>
<dbReference type="Proteomes" id="UP000709295">
    <property type="component" value="Unassembled WGS sequence"/>
</dbReference>
<gene>
    <name evidence="1" type="ORF">JG688_00001478</name>
</gene>
<reference evidence="1" key="1">
    <citation type="submission" date="2021-01" db="EMBL/GenBank/DDBJ databases">
        <title>Phytophthora aleatoria, a newly-described species from Pinus radiata is distinct from Phytophthora cactorum isolates based on comparative genomics.</title>
        <authorList>
            <person name="Mcdougal R."/>
            <person name="Panda P."/>
            <person name="Williams N."/>
            <person name="Studholme D.J."/>
        </authorList>
    </citation>
    <scope>NUCLEOTIDE SEQUENCE</scope>
    <source>
        <strain evidence="1">NZFS 4037</strain>
    </source>
</reference>
<protein>
    <submittedName>
        <fullName evidence="1">Uncharacterized protein</fullName>
    </submittedName>
</protein>
<dbReference type="AlphaFoldDB" id="A0A8J5J625"/>